<keyword evidence="3" id="KW-1185">Reference proteome</keyword>
<evidence type="ECO:0000313" key="3">
    <source>
        <dbReference type="Proteomes" id="UP000722336"/>
    </source>
</evidence>
<feature type="transmembrane region" description="Helical" evidence="1">
    <location>
        <begin position="15"/>
        <end position="34"/>
    </location>
</feature>
<name>A0ABS6SIW0_9SPHN</name>
<proteinExistence type="predicted"/>
<organism evidence="2 3">
    <name type="scientific">Pacificimonas pallii</name>
    <dbReference type="NCBI Taxonomy" id="2827236"/>
    <lineage>
        <taxon>Bacteria</taxon>
        <taxon>Pseudomonadati</taxon>
        <taxon>Pseudomonadota</taxon>
        <taxon>Alphaproteobacteria</taxon>
        <taxon>Sphingomonadales</taxon>
        <taxon>Sphingosinicellaceae</taxon>
        <taxon>Pacificimonas</taxon>
    </lineage>
</organism>
<sequence>MAIEYLTRLSRRERLMLLFGAAIIVILALVFVFSSTDKTQETDRAPILVAPQPQMARPAISRAQPAPPATATWPAGITLTGVSARHGGGAAFLEMADGKQRRVPVGRTMISGWTLTEVGPRYAIFGTASGATRRLTLTAAGLESADVNGAKSTDAPSASADIGATAQTATAARDTAFTAMSLSMEEAEEAGYRGYRLTAAPPVLSALGLRAGDLLVEFDDNPFDDSERVQELAGDVVAGRGGTLTYVRAGAERTVEIPQR</sequence>
<evidence type="ECO:0000256" key="1">
    <source>
        <dbReference type="SAM" id="Phobius"/>
    </source>
</evidence>
<protein>
    <recommendedName>
        <fullName evidence="4">Type II secretion system protein GspC N-terminal domain-containing protein</fullName>
    </recommendedName>
</protein>
<keyword evidence="1" id="KW-1133">Transmembrane helix</keyword>
<dbReference type="Proteomes" id="UP000722336">
    <property type="component" value="Unassembled WGS sequence"/>
</dbReference>
<comment type="caution">
    <text evidence="2">The sequence shown here is derived from an EMBL/GenBank/DDBJ whole genome shotgun (WGS) entry which is preliminary data.</text>
</comment>
<reference evidence="2 3" key="1">
    <citation type="submission" date="2021-04" db="EMBL/GenBank/DDBJ databases">
        <authorList>
            <person name="Pira H."/>
            <person name="Risdian C."/>
            <person name="Wink J."/>
        </authorList>
    </citation>
    <scope>NUCLEOTIDE SEQUENCE [LARGE SCALE GENOMIC DNA]</scope>
    <source>
        <strain evidence="2 3">WHA3</strain>
    </source>
</reference>
<evidence type="ECO:0008006" key="4">
    <source>
        <dbReference type="Google" id="ProtNLM"/>
    </source>
</evidence>
<dbReference type="EMBL" id="JAGSPA010000005">
    <property type="protein sequence ID" value="MBV7257807.1"/>
    <property type="molecule type" value="Genomic_DNA"/>
</dbReference>
<dbReference type="RefSeq" id="WP_218446655.1">
    <property type="nucleotide sequence ID" value="NZ_JAGSPA010000005.1"/>
</dbReference>
<keyword evidence="1" id="KW-0472">Membrane</keyword>
<evidence type="ECO:0000313" key="2">
    <source>
        <dbReference type="EMBL" id="MBV7257807.1"/>
    </source>
</evidence>
<gene>
    <name evidence="2" type="ORF">KCG44_13555</name>
</gene>
<accession>A0ABS6SIW0</accession>
<keyword evidence="1" id="KW-0812">Transmembrane</keyword>